<feature type="domain" description="Inhibitor I9" evidence="9">
    <location>
        <begin position="31"/>
        <end position="104"/>
    </location>
</feature>
<dbReference type="GO" id="GO:0006508">
    <property type="term" value="P:proteolysis"/>
    <property type="evidence" value="ECO:0007669"/>
    <property type="project" value="UniProtKB-KW"/>
</dbReference>
<dbReference type="GO" id="GO:0004252">
    <property type="term" value="F:serine-type endopeptidase activity"/>
    <property type="evidence" value="ECO:0007669"/>
    <property type="project" value="UniProtKB-UniRule"/>
</dbReference>
<feature type="active site" description="Charge relay system" evidence="6 7">
    <location>
        <position position="143"/>
    </location>
</feature>
<evidence type="ECO:0000256" key="1">
    <source>
        <dbReference type="ARBA" id="ARBA00011073"/>
    </source>
</evidence>
<dbReference type="PROSITE" id="PS51892">
    <property type="entry name" value="SUBTILASE"/>
    <property type="match status" value="1"/>
</dbReference>
<dbReference type="InterPro" id="IPR034197">
    <property type="entry name" value="Peptidases_S8_3"/>
</dbReference>
<sequence length="747" mass="81952">MKEQDMQVWLLQPCLRAFECTHWLNQYPDSPNLTSKSHLQLLSSVFESEEDAKRSMLYSYKHSFSGFSAKINASQAASLANKITLVAEMEGVISVFEGRTLKLHTTRSWDFLGLTLNGIDEDHDQLTPLQLAYGNDIIVGVLDTGVWPESESFQDIEQCLGPIPSSWKGRCVQGENFDPKKACNRKLIGARYYLKGFEETFGPLNTSSGNHEYRSPRDFLGHGTHTASTAVGSVVRNASFLGLGRGTARGGAPRARLAVYKVCWGRGLEGKCSEADILAAFDEALHDGVHVISASFGEPPPLRPFFASSADIGSFHGMQRGISVVFSAGNDDSSQPSVVQNVAPWSICVAASSIDRTFPTQIIVNGDFSIMGESFMSKEIRARLADAPTYFLNGVCEMEMWNGKLATGKVVICFSTRGTVKGEAAAALRKANASALIFAQPITLQIPELLDFIPIVLVDITQGTQLQYYLAQFPKYPDITAPGTSILAAWPTSTPPTLYPADGRSVNWNFQSGTSMSCPHVTGIVALIKSVHPSWSPAAIRSALMTTALTRDTTHDSILAGGSMKVSDPFDVGSGHINPRKAMDPGLVYDLKPNDYILFLCNIGYTQEKLQKIVLPLPGTKTISCPPTNTDINYPSITVSNLQSSVMTIKRTVKNVGEKRNVVYFCSSIVEPDGIEVVVWPRVLLFSFYKEELSFYVTLKPVKASQGRYDFGEIVWSDGFHHHVRTPLIVLLNNTSITMDHHHHTSF</sequence>
<dbReference type="InterPro" id="IPR023828">
    <property type="entry name" value="Peptidase_S8_Ser-AS"/>
</dbReference>
<evidence type="ECO:0000256" key="2">
    <source>
        <dbReference type="ARBA" id="ARBA00022670"/>
    </source>
</evidence>
<comment type="similarity">
    <text evidence="1 7">Belongs to the peptidase S8 family.</text>
</comment>
<keyword evidence="12" id="KW-1185">Reference proteome</keyword>
<evidence type="ECO:0000256" key="4">
    <source>
        <dbReference type="ARBA" id="ARBA00022801"/>
    </source>
</evidence>
<dbReference type="CDD" id="cd04852">
    <property type="entry name" value="Peptidases_S8_3"/>
    <property type="match status" value="1"/>
</dbReference>
<evidence type="ECO:0000256" key="5">
    <source>
        <dbReference type="ARBA" id="ARBA00022825"/>
    </source>
</evidence>
<evidence type="ECO:0000313" key="12">
    <source>
        <dbReference type="Proteomes" id="UP000323000"/>
    </source>
</evidence>
<reference evidence="12" key="1">
    <citation type="journal article" date="2019" name="Gigascience">
        <title>De novo genome assembly of the endangered Acer yangbiense, a plant species with extremely small populations endemic to Yunnan Province, China.</title>
        <authorList>
            <person name="Yang J."/>
            <person name="Wariss H.M."/>
            <person name="Tao L."/>
            <person name="Zhang R."/>
            <person name="Yun Q."/>
            <person name="Hollingsworth P."/>
            <person name="Dao Z."/>
            <person name="Luo G."/>
            <person name="Guo H."/>
            <person name="Ma Y."/>
            <person name="Sun W."/>
        </authorList>
    </citation>
    <scope>NUCLEOTIDE SEQUENCE [LARGE SCALE GENOMIC DNA]</scope>
    <source>
        <strain evidence="12">cv. Malutang</strain>
    </source>
</reference>
<dbReference type="InterPro" id="IPR000209">
    <property type="entry name" value="Peptidase_S8/S53_dom"/>
</dbReference>
<dbReference type="InterPro" id="IPR045051">
    <property type="entry name" value="SBT"/>
</dbReference>
<dbReference type="Gene3D" id="3.30.70.80">
    <property type="entry name" value="Peptidase S8 propeptide/proteinase inhibitor I9"/>
    <property type="match status" value="1"/>
</dbReference>
<dbReference type="PANTHER" id="PTHR10795">
    <property type="entry name" value="PROPROTEIN CONVERTASE SUBTILISIN/KEXIN"/>
    <property type="match status" value="1"/>
</dbReference>
<evidence type="ECO:0000256" key="6">
    <source>
        <dbReference type="PIRSR" id="PIRSR615500-1"/>
    </source>
</evidence>
<dbReference type="InterPro" id="IPR015500">
    <property type="entry name" value="Peptidase_S8_subtilisin-rel"/>
</dbReference>
<keyword evidence="5 7" id="KW-0720">Serine protease</keyword>
<dbReference type="EMBL" id="VAHF01000001">
    <property type="protein sequence ID" value="TXG73015.1"/>
    <property type="molecule type" value="Genomic_DNA"/>
</dbReference>
<feature type="active site" description="Charge relay system" evidence="6 7">
    <location>
        <position position="515"/>
    </location>
</feature>
<evidence type="ECO:0000256" key="3">
    <source>
        <dbReference type="ARBA" id="ARBA00022729"/>
    </source>
</evidence>
<dbReference type="Pfam" id="PF17766">
    <property type="entry name" value="fn3_6"/>
    <property type="match status" value="1"/>
</dbReference>
<evidence type="ECO:0000313" key="11">
    <source>
        <dbReference type="EMBL" id="TXG73015.1"/>
    </source>
</evidence>
<accession>A0A5C7IUZ3</accession>
<dbReference type="PRINTS" id="PR00723">
    <property type="entry name" value="SUBTILISIN"/>
</dbReference>
<evidence type="ECO:0000259" key="8">
    <source>
        <dbReference type="Pfam" id="PF00082"/>
    </source>
</evidence>
<dbReference type="InterPro" id="IPR010259">
    <property type="entry name" value="S8pro/Inhibitor_I9"/>
</dbReference>
<dbReference type="InterPro" id="IPR037045">
    <property type="entry name" value="S8pro/Inhibitor_I9_sf"/>
</dbReference>
<protein>
    <recommendedName>
        <fullName evidence="13">Subtilisin-like protease fibronectin type-III domain-containing protein</fullName>
    </recommendedName>
</protein>
<dbReference type="InterPro" id="IPR036852">
    <property type="entry name" value="Peptidase_S8/S53_dom_sf"/>
</dbReference>
<gene>
    <name evidence="11" type="ORF">EZV62_001594</name>
</gene>
<feature type="domain" description="Subtilisin-like protease fibronectin type-III" evidence="10">
    <location>
        <begin position="631"/>
        <end position="730"/>
    </location>
</feature>
<evidence type="ECO:0000259" key="9">
    <source>
        <dbReference type="Pfam" id="PF05922"/>
    </source>
</evidence>
<dbReference type="Gene3D" id="2.60.40.2310">
    <property type="match status" value="1"/>
</dbReference>
<name>A0A5C7IUZ3_9ROSI</name>
<dbReference type="FunFam" id="3.40.50.200:FF:000006">
    <property type="entry name" value="Subtilisin-like protease SBT1.5"/>
    <property type="match status" value="1"/>
</dbReference>
<dbReference type="Pfam" id="PF05922">
    <property type="entry name" value="Inhibitor_I9"/>
    <property type="match status" value="1"/>
</dbReference>
<dbReference type="Proteomes" id="UP000323000">
    <property type="component" value="Chromosome 1"/>
</dbReference>
<keyword evidence="3" id="KW-0732">Signal</keyword>
<dbReference type="PROSITE" id="PS00138">
    <property type="entry name" value="SUBTILASE_SER"/>
    <property type="match status" value="1"/>
</dbReference>
<dbReference type="SUPFAM" id="SSF52743">
    <property type="entry name" value="Subtilisin-like"/>
    <property type="match status" value="1"/>
</dbReference>
<organism evidence="11 12">
    <name type="scientific">Acer yangbiense</name>
    <dbReference type="NCBI Taxonomy" id="1000413"/>
    <lineage>
        <taxon>Eukaryota</taxon>
        <taxon>Viridiplantae</taxon>
        <taxon>Streptophyta</taxon>
        <taxon>Embryophyta</taxon>
        <taxon>Tracheophyta</taxon>
        <taxon>Spermatophyta</taxon>
        <taxon>Magnoliopsida</taxon>
        <taxon>eudicotyledons</taxon>
        <taxon>Gunneridae</taxon>
        <taxon>Pentapetalae</taxon>
        <taxon>rosids</taxon>
        <taxon>malvids</taxon>
        <taxon>Sapindales</taxon>
        <taxon>Sapindaceae</taxon>
        <taxon>Hippocastanoideae</taxon>
        <taxon>Acereae</taxon>
        <taxon>Acer</taxon>
    </lineage>
</organism>
<dbReference type="Pfam" id="PF00082">
    <property type="entry name" value="Peptidase_S8"/>
    <property type="match status" value="1"/>
</dbReference>
<dbReference type="AlphaFoldDB" id="A0A5C7IUZ3"/>
<evidence type="ECO:0000256" key="7">
    <source>
        <dbReference type="PROSITE-ProRule" id="PRU01240"/>
    </source>
</evidence>
<dbReference type="Gene3D" id="3.40.50.200">
    <property type="entry name" value="Peptidase S8/S53 domain"/>
    <property type="match status" value="1"/>
</dbReference>
<feature type="active site" description="Charge relay system" evidence="6 7">
    <location>
        <position position="222"/>
    </location>
</feature>
<comment type="caution">
    <text evidence="11">The sequence shown here is derived from an EMBL/GenBank/DDBJ whole genome shotgun (WGS) entry which is preliminary data.</text>
</comment>
<keyword evidence="4 7" id="KW-0378">Hydrolase</keyword>
<evidence type="ECO:0008006" key="13">
    <source>
        <dbReference type="Google" id="ProtNLM"/>
    </source>
</evidence>
<evidence type="ECO:0000259" key="10">
    <source>
        <dbReference type="Pfam" id="PF17766"/>
    </source>
</evidence>
<dbReference type="OrthoDB" id="10256524at2759"/>
<feature type="domain" description="Peptidase S8/S53" evidence="8">
    <location>
        <begin position="134"/>
        <end position="550"/>
    </location>
</feature>
<keyword evidence="2 7" id="KW-0645">Protease</keyword>
<proteinExistence type="inferred from homology"/>
<dbReference type="InterPro" id="IPR041469">
    <property type="entry name" value="Subtilisin-like_FN3"/>
</dbReference>